<protein>
    <recommendedName>
        <fullName evidence="1">Amidohydrolase-related domain-containing protein</fullName>
    </recommendedName>
</protein>
<dbReference type="PANTHER" id="PTHR43135">
    <property type="entry name" value="ALPHA-D-RIBOSE 1-METHYLPHOSPHONATE 5-TRIPHOSPHATE DIPHOSPHATASE"/>
    <property type="match status" value="1"/>
</dbReference>
<dbReference type="InterPro" id="IPR051781">
    <property type="entry name" value="Metallo-dep_Hydrolase"/>
</dbReference>
<feature type="domain" description="Amidohydrolase-related" evidence="1">
    <location>
        <begin position="733"/>
        <end position="793"/>
    </location>
</feature>
<dbReference type="PANTHER" id="PTHR43135:SF3">
    <property type="entry name" value="ALPHA-D-RIBOSE 1-METHYLPHOSPHONATE 5-TRIPHOSPHATE DIPHOSPHATASE"/>
    <property type="match status" value="1"/>
</dbReference>
<accession>A0A381P2H7</accession>
<dbReference type="Gene3D" id="3.20.20.140">
    <property type="entry name" value="Metal-dependent hydrolases"/>
    <property type="match status" value="2"/>
</dbReference>
<feature type="non-terminal residue" evidence="2">
    <location>
        <position position="1"/>
    </location>
</feature>
<dbReference type="Pfam" id="PF01979">
    <property type="entry name" value="Amidohydro_1"/>
    <property type="match status" value="2"/>
</dbReference>
<evidence type="ECO:0000259" key="1">
    <source>
        <dbReference type="Pfam" id="PF01979"/>
    </source>
</evidence>
<dbReference type="SUPFAM" id="SSF51338">
    <property type="entry name" value="Composite domain of metallo-dependent hydrolases"/>
    <property type="match status" value="2"/>
</dbReference>
<reference evidence="2" key="1">
    <citation type="submission" date="2018-05" db="EMBL/GenBank/DDBJ databases">
        <authorList>
            <person name="Lanie J.A."/>
            <person name="Ng W.-L."/>
            <person name="Kazmierczak K.M."/>
            <person name="Andrzejewski T.M."/>
            <person name="Davidsen T.M."/>
            <person name="Wayne K.J."/>
            <person name="Tettelin H."/>
            <person name="Glass J.I."/>
            <person name="Rusch D."/>
            <person name="Podicherti R."/>
            <person name="Tsui H.-C.T."/>
            <person name="Winkler M.E."/>
        </authorList>
    </citation>
    <scope>NUCLEOTIDE SEQUENCE</scope>
</reference>
<dbReference type="EMBL" id="UINC01000780">
    <property type="protein sequence ID" value="SUZ61102.1"/>
    <property type="molecule type" value="Genomic_DNA"/>
</dbReference>
<proteinExistence type="predicted"/>
<dbReference type="GO" id="GO:0016810">
    <property type="term" value="F:hydrolase activity, acting on carbon-nitrogen (but not peptide) bonds"/>
    <property type="evidence" value="ECO:0007669"/>
    <property type="project" value="InterPro"/>
</dbReference>
<name>A0A381P2H7_9ZZZZ</name>
<dbReference type="InterPro" id="IPR011059">
    <property type="entry name" value="Metal-dep_hydrolase_composite"/>
</dbReference>
<sequence>VVHIPVAAQSQAILIRAGEIHTVTNGVITDGEILVRDGLIQQIGTSVDAPADAQEYQAEMVIPGMIDAHAHLGLDRSSRSRIPGPFTPEWKAVENLHLEDPMIQVALSGGVTSVIARSGSGIISSGQSVALKMKSTPGPSMILKPYVDLKMAVRPLINLRPGETPQTVMGWYATADDYFRQAKLYLAQKEAYTEGQASEPPEINERLEALLPVIRGDVMVHAHSHYPSEIMMVLRLARKYGFIERLALAHAEEVFPLIDLLSGTSIIPVIGPMMIVQYYNDPEPINLLKELLDAGITASIQTDMSNQHFKDFREYGAFLARHGLTDQQALEVMTINGAKAMMLDDRVGSIEVGKDADLVLLDGHFLDLTADRVERVFIDGQLEYERGEPEQGDRLRDVGPFSPLRNGIGPNDESFAITGAHVFTISDGAIEDATIIVEAGRFTRVEAGGTVPAGIPVMEAGGRVIMPGTIIARAFANDWIGDLKWQVQNDEITEPIVPEMNALYAVDPWFPSYRVNTTVGVTAINVTPGTLNLIGGNGVVVKTPGLDFEEMVTREPSSMVMSLTSGTTRYWAGTSGIPVTLESASAMIRDELDEVVEYSRGGPAREYDQRHEAILPVLRREVPALIHADRVAEIREAISIARDYGLRLVITGAVEAHKLADEIVAADAGVILGNSGSFASDIRGGGDGWSSKSPAILSQAGVKVAFFGPGASRRASPIGRLGGEPILNSAWAFRNGVPEIEALRMATMNPAELLDIGNRVGSIEVGKDADFVVLEGHPFDYRVVPSHVFVDGRLEVERR</sequence>
<dbReference type="SUPFAM" id="SSF51556">
    <property type="entry name" value="Metallo-dependent hydrolases"/>
    <property type="match status" value="2"/>
</dbReference>
<gene>
    <name evidence="2" type="ORF">METZ01_LOCUS13956</name>
</gene>
<dbReference type="InterPro" id="IPR006680">
    <property type="entry name" value="Amidohydro-rel"/>
</dbReference>
<organism evidence="2">
    <name type="scientific">marine metagenome</name>
    <dbReference type="NCBI Taxonomy" id="408172"/>
    <lineage>
        <taxon>unclassified sequences</taxon>
        <taxon>metagenomes</taxon>
        <taxon>ecological metagenomes</taxon>
    </lineage>
</organism>
<dbReference type="InterPro" id="IPR032466">
    <property type="entry name" value="Metal_Hydrolase"/>
</dbReference>
<evidence type="ECO:0000313" key="2">
    <source>
        <dbReference type="EMBL" id="SUZ61102.1"/>
    </source>
</evidence>
<dbReference type="AlphaFoldDB" id="A0A381P2H7"/>
<dbReference type="Gene3D" id="2.30.40.10">
    <property type="entry name" value="Urease, subunit C, domain 1"/>
    <property type="match status" value="1"/>
</dbReference>
<feature type="domain" description="Amidohydrolase-related" evidence="1">
    <location>
        <begin position="60"/>
        <end position="381"/>
    </location>
</feature>